<sequence>ELSISSAHPFLPQACSVLLLSSTRPRVSDVVVLLEHLEDLLRSLPSLHGNRVGNPQLLK</sequence>
<protein>
    <submittedName>
        <fullName evidence="1">Uncharacterized protein</fullName>
    </submittedName>
</protein>
<accession>A0A8J2KKK2</accession>
<organism evidence="1 2">
    <name type="scientific">Allacma fusca</name>
    <dbReference type="NCBI Taxonomy" id="39272"/>
    <lineage>
        <taxon>Eukaryota</taxon>
        <taxon>Metazoa</taxon>
        <taxon>Ecdysozoa</taxon>
        <taxon>Arthropoda</taxon>
        <taxon>Hexapoda</taxon>
        <taxon>Collembola</taxon>
        <taxon>Symphypleona</taxon>
        <taxon>Sminthuridae</taxon>
        <taxon>Allacma</taxon>
    </lineage>
</organism>
<keyword evidence="2" id="KW-1185">Reference proteome</keyword>
<name>A0A8J2KKK2_9HEXA</name>
<evidence type="ECO:0000313" key="1">
    <source>
        <dbReference type="EMBL" id="CAG7818227.1"/>
    </source>
</evidence>
<feature type="non-terminal residue" evidence="1">
    <location>
        <position position="1"/>
    </location>
</feature>
<comment type="caution">
    <text evidence="1">The sequence shown here is derived from an EMBL/GenBank/DDBJ whole genome shotgun (WGS) entry which is preliminary data.</text>
</comment>
<evidence type="ECO:0000313" key="2">
    <source>
        <dbReference type="Proteomes" id="UP000708208"/>
    </source>
</evidence>
<dbReference type="AlphaFoldDB" id="A0A8J2KKK2"/>
<dbReference type="EMBL" id="CAJVCH010414905">
    <property type="protein sequence ID" value="CAG7818227.1"/>
    <property type="molecule type" value="Genomic_DNA"/>
</dbReference>
<gene>
    <name evidence="1" type="ORF">AFUS01_LOCUS28741</name>
</gene>
<proteinExistence type="predicted"/>
<dbReference type="Proteomes" id="UP000708208">
    <property type="component" value="Unassembled WGS sequence"/>
</dbReference>
<reference evidence="1" key="1">
    <citation type="submission" date="2021-06" db="EMBL/GenBank/DDBJ databases">
        <authorList>
            <person name="Hodson N. C."/>
            <person name="Mongue J. A."/>
            <person name="Jaron S. K."/>
        </authorList>
    </citation>
    <scope>NUCLEOTIDE SEQUENCE</scope>
</reference>